<evidence type="ECO:0000313" key="9">
    <source>
        <dbReference type="Proteomes" id="UP001364617"/>
    </source>
</evidence>
<evidence type="ECO:0008006" key="10">
    <source>
        <dbReference type="Google" id="ProtNLM"/>
    </source>
</evidence>
<keyword evidence="6" id="KW-0812">Transmembrane</keyword>
<keyword evidence="6" id="KW-1133">Transmembrane helix</keyword>
<sequence length="318" mass="35391">MSALGEVSGLCICLILSRLFNAVTSIVYIENGTRLSLNPNIQEKPEDILWTHNGNKVAEHELNHFQDYGQFRGRSEIDVSSGQLTVHNMTRLDNGIYRSVIQINGKLQSSENEVEVIDAVPQPNVTWSAQVGQELHIRREEPDSVYTCTVKNAVSQKSSRFSLRDCLTDEPQEDQNINPPGASSVIAAAVVGIIAVAVAVAGAVAVAIYFIKRRHVCTENSRRYAGETHFLPELNPQGGSSGNPAPTNDREQRRTDGADGQEEEESETNPLNHQDEQKKSRESEKDGETEKKEDEEKILLDQNKTRREEPNSRNTEIT</sequence>
<evidence type="ECO:0000256" key="6">
    <source>
        <dbReference type="SAM" id="Phobius"/>
    </source>
</evidence>
<feature type="signal peptide" evidence="7">
    <location>
        <begin position="1"/>
        <end position="25"/>
    </location>
</feature>
<comment type="subcellular location">
    <subcellularLocation>
        <location evidence="1">Membrane</location>
    </subcellularLocation>
</comment>
<accession>A0AAN9DH07</accession>
<evidence type="ECO:0000256" key="5">
    <source>
        <dbReference type="SAM" id="MobiDB-lite"/>
    </source>
</evidence>
<proteinExistence type="predicted"/>
<feature type="chain" id="PRO_5042976038" description="Ig-like domain-containing protein" evidence="7">
    <location>
        <begin position="26"/>
        <end position="318"/>
    </location>
</feature>
<dbReference type="SUPFAM" id="SSF48726">
    <property type="entry name" value="Immunoglobulin"/>
    <property type="match status" value="1"/>
</dbReference>
<feature type="compositionally biased region" description="Basic and acidic residues" evidence="5">
    <location>
        <begin position="248"/>
        <end position="257"/>
    </location>
</feature>
<keyword evidence="4" id="KW-0325">Glycoprotein</keyword>
<evidence type="ECO:0000256" key="2">
    <source>
        <dbReference type="ARBA" id="ARBA00022729"/>
    </source>
</evidence>
<name>A0AAN9DH07_9TELE</name>
<dbReference type="Proteomes" id="UP001364617">
    <property type="component" value="Unassembled WGS sequence"/>
</dbReference>
<organism evidence="8 9">
    <name type="scientific">Phoxinus phoxinus</name>
    <name type="common">Eurasian minnow</name>
    <dbReference type="NCBI Taxonomy" id="58324"/>
    <lineage>
        <taxon>Eukaryota</taxon>
        <taxon>Metazoa</taxon>
        <taxon>Chordata</taxon>
        <taxon>Craniata</taxon>
        <taxon>Vertebrata</taxon>
        <taxon>Euteleostomi</taxon>
        <taxon>Actinopterygii</taxon>
        <taxon>Neopterygii</taxon>
        <taxon>Teleostei</taxon>
        <taxon>Ostariophysi</taxon>
        <taxon>Cypriniformes</taxon>
        <taxon>Leuciscidae</taxon>
        <taxon>Phoxininae</taxon>
        <taxon>Phoxinus</taxon>
    </lineage>
</organism>
<keyword evidence="9" id="KW-1185">Reference proteome</keyword>
<protein>
    <recommendedName>
        <fullName evidence="10">Ig-like domain-containing protein</fullName>
    </recommendedName>
</protein>
<comment type="caution">
    <text evidence="8">The sequence shown here is derived from an EMBL/GenBank/DDBJ whole genome shotgun (WGS) entry which is preliminary data.</text>
</comment>
<dbReference type="InterPro" id="IPR036179">
    <property type="entry name" value="Ig-like_dom_sf"/>
</dbReference>
<evidence type="ECO:0000256" key="1">
    <source>
        <dbReference type="ARBA" id="ARBA00004370"/>
    </source>
</evidence>
<evidence type="ECO:0000313" key="8">
    <source>
        <dbReference type="EMBL" id="KAK7168538.1"/>
    </source>
</evidence>
<keyword evidence="3 6" id="KW-0472">Membrane</keyword>
<feature type="region of interest" description="Disordered" evidence="5">
    <location>
        <begin position="230"/>
        <end position="318"/>
    </location>
</feature>
<evidence type="ECO:0000256" key="4">
    <source>
        <dbReference type="ARBA" id="ARBA00023180"/>
    </source>
</evidence>
<feature type="compositionally biased region" description="Basic and acidic residues" evidence="5">
    <location>
        <begin position="273"/>
        <end position="311"/>
    </location>
</feature>
<gene>
    <name evidence="8" type="ORF">R3I93_004758</name>
</gene>
<feature type="transmembrane region" description="Helical" evidence="6">
    <location>
        <begin position="185"/>
        <end position="211"/>
    </location>
</feature>
<dbReference type="Gene3D" id="2.60.40.10">
    <property type="entry name" value="Immunoglobulins"/>
    <property type="match status" value="1"/>
</dbReference>
<dbReference type="PANTHER" id="PTHR12080">
    <property type="entry name" value="SIGNALING LYMPHOCYTIC ACTIVATION MOLECULE"/>
    <property type="match status" value="1"/>
</dbReference>
<keyword evidence="2 7" id="KW-0732">Signal</keyword>
<dbReference type="EMBL" id="JAYKXH010000005">
    <property type="protein sequence ID" value="KAK7168538.1"/>
    <property type="molecule type" value="Genomic_DNA"/>
</dbReference>
<dbReference type="InterPro" id="IPR015631">
    <property type="entry name" value="CD2/SLAM_rcpt"/>
</dbReference>
<evidence type="ECO:0000256" key="3">
    <source>
        <dbReference type="ARBA" id="ARBA00023136"/>
    </source>
</evidence>
<reference evidence="8 9" key="1">
    <citation type="submission" date="2024-02" db="EMBL/GenBank/DDBJ databases">
        <title>Chromosome-level genome assembly of the Eurasian Minnow (Phoxinus phoxinus).</title>
        <authorList>
            <person name="Oriowo T.O."/>
            <person name="Martin S."/>
            <person name="Stange M."/>
            <person name="Chrysostomakis Y."/>
            <person name="Brown T."/>
            <person name="Winkler S."/>
            <person name="Kukowka S."/>
            <person name="Myers E.W."/>
            <person name="Bohne A."/>
        </authorList>
    </citation>
    <scope>NUCLEOTIDE SEQUENCE [LARGE SCALE GENOMIC DNA]</scope>
    <source>
        <strain evidence="8">ZFMK-TIS-60720</strain>
        <tissue evidence="8">Whole Organism</tissue>
    </source>
</reference>
<evidence type="ECO:0000256" key="7">
    <source>
        <dbReference type="SAM" id="SignalP"/>
    </source>
</evidence>
<dbReference type="InterPro" id="IPR013783">
    <property type="entry name" value="Ig-like_fold"/>
</dbReference>
<dbReference type="GO" id="GO:0016020">
    <property type="term" value="C:membrane"/>
    <property type="evidence" value="ECO:0007669"/>
    <property type="project" value="UniProtKB-SubCell"/>
</dbReference>
<dbReference type="AlphaFoldDB" id="A0AAN9DH07"/>
<dbReference type="PANTHER" id="PTHR12080:SF134">
    <property type="entry name" value="CD48 ANTIGEN"/>
    <property type="match status" value="1"/>
</dbReference>